<dbReference type="EMBL" id="CYYU01000001">
    <property type="protein sequence ID" value="CUN36222.1"/>
    <property type="molecule type" value="Genomic_DNA"/>
</dbReference>
<comment type="function">
    <text evidence="5">Acts both as a biotin--[acetyl-CoA-carboxylase] ligase and a repressor.</text>
</comment>
<dbReference type="InterPro" id="IPR045864">
    <property type="entry name" value="aa-tRNA-synth_II/BPL/LPL"/>
</dbReference>
<gene>
    <name evidence="5 7" type="primary">birA</name>
    <name evidence="7" type="ORF">ERS852385_00137</name>
</gene>
<dbReference type="GO" id="GO:0006355">
    <property type="term" value="P:regulation of DNA-templated transcription"/>
    <property type="evidence" value="ECO:0007669"/>
    <property type="project" value="UniProtKB-UniRule"/>
</dbReference>
<accession>A0A173W9R1</accession>
<dbReference type="Gene3D" id="3.30.930.10">
    <property type="entry name" value="Bira Bifunctional Protein, Domain 2"/>
    <property type="match status" value="1"/>
</dbReference>
<name>A0A173W9R1_9FIRM</name>
<dbReference type="InterPro" id="IPR008988">
    <property type="entry name" value="Transcriptional_repressor_C"/>
</dbReference>
<keyword evidence="1 5" id="KW-0436">Ligase</keyword>
<evidence type="ECO:0000313" key="7">
    <source>
        <dbReference type="EMBL" id="CUN36222.1"/>
    </source>
</evidence>
<dbReference type="SUPFAM" id="SSF50037">
    <property type="entry name" value="C-terminal domain of transcriptional repressors"/>
    <property type="match status" value="1"/>
</dbReference>
<feature type="binding site" evidence="5">
    <location>
        <position position="114"/>
    </location>
    <ligand>
        <name>biotin</name>
        <dbReference type="ChEBI" id="CHEBI:57586"/>
    </ligand>
</feature>
<keyword evidence="8" id="KW-1185">Reference proteome</keyword>
<dbReference type="GO" id="GO:0005524">
    <property type="term" value="F:ATP binding"/>
    <property type="evidence" value="ECO:0007669"/>
    <property type="project" value="UniProtKB-UniRule"/>
</dbReference>
<protein>
    <recommendedName>
        <fullName evidence="5">Bifunctional ligase/repressor BirA</fullName>
    </recommendedName>
    <alternativeName>
        <fullName evidence="5">Biotin--[acetyl-CoA-carboxylase] ligase</fullName>
        <ecNumber evidence="5">6.3.4.15</ecNumber>
    </alternativeName>
    <alternativeName>
        <fullName evidence="5">Biotin--protein ligase</fullName>
    </alternativeName>
    <alternativeName>
        <fullName evidence="5">Biotin-[acetyl-CoA carboxylase] synthetase</fullName>
    </alternativeName>
</protein>
<keyword evidence="4 5" id="KW-0092">Biotin</keyword>
<dbReference type="InterPro" id="IPR030855">
    <property type="entry name" value="Bifunct_BirA"/>
</dbReference>
<dbReference type="GO" id="GO:0005737">
    <property type="term" value="C:cytoplasm"/>
    <property type="evidence" value="ECO:0007669"/>
    <property type="project" value="TreeGrafter"/>
</dbReference>
<feature type="binding site" evidence="5">
    <location>
        <begin position="90"/>
        <end position="92"/>
    </location>
    <ligand>
        <name>biotin</name>
        <dbReference type="ChEBI" id="CHEBI:57586"/>
    </ligand>
</feature>
<dbReference type="eggNOG" id="COG1654">
    <property type="taxonomic scope" value="Bacteria"/>
</dbReference>
<dbReference type="InterPro" id="IPR003142">
    <property type="entry name" value="BPL_C"/>
</dbReference>
<keyword evidence="2 5" id="KW-0547">Nucleotide-binding</keyword>
<dbReference type="Pfam" id="PF03099">
    <property type="entry name" value="BPL_LplA_LipB"/>
    <property type="match status" value="1"/>
</dbReference>
<dbReference type="HAMAP" id="MF_00978">
    <property type="entry name" value="Bifunct_BirA"/>
    <property type="match status" value="1"/>
</dbReference>
<dbReference type="NCBIfam" id="TIGR00121">
    <property type="entry name" value="birA_ligase"/>
    <property type="match status" value="1"/>
</dbReference>
<evidence type="ECO:0000256" key="1">
    <source>
        <dbReference type="ARBA" id="ARBA00022598"/>
    </source>
</evidence>
<keyword evidence="3 5" id="KW-0067">ATP-binding</keyword>
<comment type="similarity">
    <text evidence="5">Belongs to the biotin--protein ligase family.</text>
</comment>
<keyword evidence="5" id="KW-0238">DNA-binding</keyword>
<dbReference type="CDD" id="cd00090">
    <property type="entry name" value="HTH_ARSR"/>
    <property type="match status" value="1"/>
</dbReference>
<reference evidence="7 8" key="1">
    <citation type="submission" date="2015-09" db="EMBL/GenBank/DDBJ databases">
        <authorList>
            <consortium name="Pathogen Informatics"/>
        </authorList>
    </citation>
    <scope>NUCLEOTIDE SEQUENCE [LARGE SCALE GENOMIC DNA]</scope>
    <source>
        <strain evidence="7 8">2789STDY5608828</strain>
    </source>
</reference>
<dbReference type="InterPro" id="IPR011991">
    <property type="entry name" value="ArsR-like_HTH"/>
</dbReference>
<dbReference type="PROSITE" id="PS51733">
    <property type="entry name" value="BPL_LPL_CATALYTIC"/>
    <property type="match status" value="1"/>
</dbReference>
<dbReference type="Gene3D" id="2.30.30.100">
    <property type="match status" value="1"/>
</dbReference>
<dbReference type="InterPro" id="IPR004408">
    <property type="entry name" value="Biotin_CoA_COase_ligase"/>
</dbReference>
<keyword evidence="5" id="KW-0804">Transcription</keyword>
<dbReference type="InterPro" id="IPR013196">
    <property type="entry name" value="HTH_11"/>
</dbReference>
<evidence type="ECO:0000256" key="5">
    <source>
        <dbReference type="HAMAP-Rule" id="MF_00978"/>
    </source>
</evidence>
<organism evidence="7 8">
    <name type="scientific">Mitsuokella jalaludinii</name>
    <dbReference type="NCBI Taxonomy" id="187979"/>
    <lineage>
        <taxon>Bacteria</taxon>
        <taxon>Bacillati</taxon>
        <taxon>Bacillota</taxon>
        <taxon>Negativicutes</taxon>
        <taxon>Selenomonadales</taxon>
        <taxon>Selenomonadaceae</taxon>
        <taxon>Mitsuokella</taxon>
    </lineage>
</organism>
<dbReference type="CDD" id="cd16442">
    <property type="entry name" value="BPL"/>
    <property type="match status" value="1"/>
</dbReference>
<dbReference type="Pfam" id="PF08279">
    <property type="entry name" value="HTH_11"/>
    <property type="match status" value="1"/>
</dbReference>
<evidence type="ECO:0000256" key="3">
    <source>
        <dbReference type="ARBA" id="ARBA00022840"/>
    </source>
</evidence>
<dbReference type="Proteomes" id="UP000095546">
    <property type="component" value="Unassembled WGS sequence"/>
</dbReference>
<dbReference type="RefSeq" id="WP_036373844.1">
    <property type="nucleotide sequence ID" value="NZ_CABIWZ010000001.1"/>
</dbReference>
<proteinExistence type="inferred from homology"/>
<keyword evidence="5" id="KW-0805">Transcription regulation</keyword>
<dbReference type="PANTHER" id="PTHR12835">
    <property type="entry name" value="BIOTIN PROTEIN LIGASE"/>
    <property type="match status" value="1"/>
</dbReference>
<keyword evidence="5" id="KW-0678">Repressor</keyword>
<dbReference type="InterPro" id="IPR036390">
    <property type="entry name" value="WH_DNA-bd_sf"/>
</dbReference>
<evidence type="ECO:0000256" key="2">
    <source>
        <dbReference type="ARBA" id="ARBA00022741"/>
    </source>
</evidence>
<dbReference type="InterPro" id="IPR004143">
    <property type="entry name" value="BPL_LPL_catalytic"/>
</dbReference>
<feature type="binding site" evidence="5">
    <location>
        <position position="184"/>
    </location>
    <ligand>
        <name>biotin</name>
        <dbReference type="ChEBI" id="CHEBI:57586"/>
    </ligand>
</feature>
<dbReference type="eggNOG" id="COG0340">
    <property type="taxonomic scope" value="Bacteria"/>
</dbReference>
<feature type="binding site" evidence="5">
    <location>
        <begin position="118"/>
        <end position="120"/>
    </location>
    <ligand>
        <name>biotin</name>
        <dbReference type="ChEBI" id="CHEBI:57586"/>
    </ligand>
</feature>
<sequence length="327" mass="36508">MRSKILDLLREAGDSYLSGEEMAKRLGVSRTAVWKHIQELRRDGYDIVSHSRSGYSLQSAPDTLRPEEIKNGLRTRRIGREIRFYPTVDSTNLEAKRLAQQGAPDGLIVVAEEQGKGRGRLERSFFSPAGKGIWFSVILRPDFLPQEAPKCTLLSAVAVAQAAEDFGMKVGIKWPNDVLADGRKLVGILTEMSAEMERIHYVIIGTGINVNIAEEDFPEDLRDKATSLSQLKGEEIPRVAFFRAVLEHMDALYDSILREGFAEVFSMWRRYSITLGQMVRVIDARGGKDAFTGRAVDIDEDGALLVDTAEGRRRVLAGDVSIRPQQD</sequence>
<dbReference type="SUPFAM" id="SSF46785">
    <property type="entry name" value="Winged helix' DNA-binding domain"/>
    <property type="match status" value="1"/>
</dbReference>
<evidence type="ECO:0000259" key="6">
    <source>
        <dbReference type="PROSITE" id="PS51733"/>
    </source>
</evidence>
<dbReference type="EC" id="6.3.4.15" evidence="5"/>
<dbReference type="GO" id="GO:0003677">
    <property type="term" value="F:DNA binding"/>
    <property type="evidence" value="ECO:0007669"/>
    <property type="project" value="UniProtKB-UniRule"/>
</dbReference>
<feature type="domain" description="BPL/LPL catalytic" evidence="6">
    <location>
        <begin position="67"/>
        <end position="257"/>
    </location>
</feature>
<dbReference type="Gene3D" id="1.10.10.10">
    <property type="entry name" value="Winged helix-like DNA-binding domain superfamily/Winged helix DNA-binding domain"/>
    <property type="match status" value="1"/>
</dbReference>
<evidence type="ECO:0000313" key="8">
    <source>
        <dbReference type="Proteomes" id="UP000095546"/>
    </source>
</evidence>
<dbReference type="InterPro" id="IPR036388">
    <property type="entry name" value="WH-like_DNA-bd_sf"/>
</dbReference>
<dbReference type="Pfam" id="PF02237">
    <property type="entry name" value="BPL_C"/>
    <property type="match status" value="1"/>
</dbReference>
<dbReference type="PANTHER" id="PTHR12835:SF5">
    <property type="entry name" value="BIOTIN--PROTEIN LIGASE"/>
    <property type="match status" value="1"/>
</dbReference>
<dbReference type="SUPFAM" id="SSF55681">
    <property type="entry name" value="Class II aaRS and biotin synthetases"/>
    <property type="match status" value="1"/>
</dbReference>
<dbReference type="GO" id="GO:0009249">
    <property type="term" value="P:protein lipoylation"/>
    <property type="evidence" value="ECO:0007669"/>
    <property type="project" value="UniProtKB-ARBA"/>
</dbReference>
<dbReference type="GO" id="GO:0004077">
    <property type="term" value="F:biotin--[biotin carboxyl-carrier protein] ligase activity"/>
    <property type="evidence" value="ECO:0007669"/>
    <property type="project" value="UniProtKB-UniRule"/>
</dbReference>
<feature type="DNA-binding region" description="H-T-H motif" evidence="5">
    <location>
        <begin position="19"/>
        <end position="38"/>
    </location>
</feature>
<comment type="catalytic activity">
    <reaction evidence="5">
        <text>biotin + L-lysyl-[protein] + ATP = N(6)-biotinyl-L-lysyl-[protein] + AMP + diphosphate + H(+)</text>
        <dbReference type="Rhea" id="RHEA:11756"/>
        <dbReference type="Rhea" id="RHEA-COMP:9752"/>
        <dbReference type="Rhea" id="RHEA-COMP:10505"/>
        <dbReference type="ChEBI" id="CHEBI:15378"/>
        <dbReference type="ChEBI" id="CHEBI:29969"/>
        <dbReference type="ChEBI" id="CHEBI:30616"/>
        <dbReference type="ChEBI" id="CHEBI:33019"/>
        <dbReference type="ChEBI" id="CHEBI:57586"/>
        <dbReference type="ChEBI" id="CHEBI:83144"/>
        <dbReference type="ChEBI" id="CHEBI:456215"/>
        <dbReference type="EC" id="6.3.4.15"/>
    </reaction>
</comment>
<dbReference type="GO" id="GO:0016740">
    <property type="term" value="F:transferase activity"/>
    <property type="evidence" value="ECO:0007669"/>
    <property type="project" value="UniProtKB-ARBA"/>
</dbReference>
<dbReference type="AlphaFoldDB" id="A0A173W9R1"/>
<evidence type="ECO:0000256" key="4">
    <source>
        <dbReference type="ARBA" id="ARBA00023267"/>
    </source>
</evidence>
<dbReference type="OrthoDB" id="9807064at2"/>
<dbReference type="STRING" id="187979.ERS852385_00137"/>